<comment type="caution">
    <text evidence="1">The sequence shown here is derived from an EMBL/GenBank/DDBJ whole genome shotgun (WGS) entry which is preliminary data.</text>
</comment>
<organism evidence="1 2">
    <name type="scientific">Actinomycetospora endophytica</name>
    <dbReference type="NCBI Taxonomy" id="2291215"/>
    <lineage>
        <taxon>Bacteria</taxon>
        <taxon>Bacillati</taxon>
        <taxon>Actinomycetota</taxon>
        <taxon>Actinomycetes</taxon>
        <taxon>Pseudonocardiales</taxon>
        <taxon>Pseudonocardiaceae</taxon>
        <taxon>Actinomycetospora</taxon>
    </lineage>
</organism>
<protein>
    <recommendedName>
        <fullName evidence="3">Serine O-acetyltransferase</fullName>
    </recommendedName>
</protein>
<dbReference type="Gene3D" id="2.160.10.10">
    <property type="entry name" value="Hexapeptide repeat proteins"/>
    <property type="match status" value="1"/>
</dbReference>
<accession>A0ABS8PDD0</accession>
<name>A0ABS8PDD0_9PSEU</name>
<dbReference type="InterPro" id="IPR011004">
    <property type="entry name" value="Trimer_LpxA-like_sf"/>
</dbReference>
<dbReference type="PIRSF" id="PIRSF000441">
    <property type="entry name" value="CysE"/>
    <property type="match status" value="1"/>
</dbReference>
<dbReference type="Proteomes" id="UP001199469">
    <property type="component" value="Unassembled WGS sequence"/>
</dbReference>
<dbReference type="SUPFAM" id="SSF51161">
    <property type="entry name" value="Trimeric LpxA-like enzymes"/>
    <property type="match status" value="1"/>
</dbReference>
<reference evidence="1 2" key="1">
    <citation type="submission" date="2021-11" db="EMBL/GenBank/DDBJ databases">
        <title>Draft genome sequence of Actinomycetospora sp. SF1 isolated from the rhizosphere soil.</title>
        <authorList>
            <person name="Duangmal K."/>
            <person name="Chantavorakit T."/>
        </authorList>
    </citation>
    <scope>NUCLEOTIDE SEQUENCE [LARGE SCALE GENOMIC DNA]</scope>
    <source>
        <strain evidence="1 2">TBRC 5722</strain>
    </source>
</reference>
<sequence length="160" mass="16823">MATLHRMHRTRMDDVVIRLVYLRTRGLLGRAVRLLLFVLGIDIPRGVPIGPGLTLVHATAGLVVHPDTRIGRDVTILHGVTLGRADPWVPLHRGPMDLVVEDGAVIGTGAVVLARSGQTLTIGAGAVIGANAVVTRSVGAGETWAGNPARQVFPTDRATG</sequence>
<evidence type="ECO:0000313" key="2">
    <source>
        <dbReference type="Proteomes" id="UP001199469"/>
    </source>
</evidence>
<dbReference type="RefSeq" id="WP_230738101.1">
    <property type="nucleotide sequence ID" value="NZ_JAJNDB010000005.1"/>
</dbReference>
<evidence type="ECO:0000313" key="1">
    <source>
        <dbReference type="EMBL" id="MCD2196248.1"/>
    </source>
</evidence>
<evidence type="ECO:0008006" key="3">
    <source>
        <dbReference type="Google" id="ProtNLM"/>
    </source>
</evidence>
<dbReference type="PANTHER" id="PTHR42811">
    <property type="entry name" value="SERINE ACETYLTRANSFERASE"/>
    <property type="match status" value="1"/>
</dbReference>
<proteinExistence type="predicted"/>
<dbReference type="EMBL" id="JAJNDB010000005">
    <property type="protein sequence ID" value="MCD2196248.1"/>
    <property type="molecule type" value="Genomic_DNA"/>
</dbReference>
<gene>
    <name evidence="1" type="ORF">LQ327_23005</name>
</gene>
<keyword evidence="2" id="KW-1185">Reference proteome</keyword>
<dbReference type="InterPro" id="IPR005881">
    <property type="entry name" value="Ser_O-AcTrfase"/>
</dbReference>